<evidence type="ECO:0000313" key="4">
    <source>
        <dbReference type="Proteomes" id="UP000198406"/>
    </source>
</evidence>
<dbReference type="AlphaFoldDB" id="A0A1Z5K6X0"/>
<evidence type="ECO:0000256" key="1">
    <source>
        <dbReference type="SAM" id="MobiDB-lite"/>
    </source>
</evidence>
<reference evidence="3 4" key="1">
    <citation type="journal article" date="2015" name="Plant Cell">
        <title>Oil accumulation by the oleaginous diatom Fistulifera solaris as revealed by the genome and transcriptome.</title>
        <authorList>
            <person name="Tanaka T."/>
            <person name="Maeda Y."/>
            <person name="Veluchamy A."/>
            <person name="Tanaka M."/>
            <person name="Abida H."/>
            <person name="Marechal E."/>
            <person name="Bowler C."/>
            <person name="Muto M."/>
            <person name="Sunaga Y."/>
            <person name="Tanaka M."/>
            <person name="Yoshino T."/>
            <person name="Taniguchi T."/>
            <person name="Fukuda Y."/>
            <person name="Nemoto M."/>
            <person name="Matsumoto M."/>
            <person name="Wong P.S."/>
            <person name="Aburatani S."/>
            <person name="Fujibuchi W."/>
        </authorList>
    </citation>
    <scope>NUCLEOTIDE SEQUENCE [LARGE SCALE GENOMIC DNA]</scope>
    <source>
        <strain evidence="3 4">JPCC DA0580</strain>
    </source>
</reference>
<accession>A0A1Z5K6X0</accession>
<evidence type="ECO:0000313" key="3">
    <source>
        <dbReference type="EMBL" id="GAX21969.1"/>
    </source>
</evidence>
<dbReference type="OrthoDB" id="10055257at2759"/>
<name>A0A1Z5K6X0_FISSO</name>
<dbReference type="InParanoid" id="A0A1Z5K6X0"/>
<feature type="transmembrane region" description="Helical" evidence="2">
    <location>
        <begin position="18"/>
        <end position="35"/>
    </location>
</feature>
<keyword evidence="4" id="KW-1185">Reference proteome</keyword>
<gene>
    <name evidence="3" type="ORF">FisN_16Hu040</name>
</gene>
<evidence type="ECO:0000256" key="2">
    <source>
        <dbReference type="SAM" id="Phobius"/>
    </source>
</evidence>
<keyword evidence="2" id="KW-0812">Transmembrane</keyword>
<comment type="caution">
    <text evidence="3">The sequence shown here is derived from an EMBL/GenBank/DDBJ whole genome shotgun (WGS) entry which is preliminary data.</text>
</comment>
<keyword evidence="2" id="KW-1133">Transmembrane helix</keyword>
<keyword evidence="2" id="KW-0472">Membrane</keyword>
<dbReference type="Proteomes" id="UP000198406">
    <property type="component" value="Unassembled WGS sequence"/>
</dbReference>
<feature type="compositionally biased region" description="Polar residues" evidence="1">
    <location>
        <begin position="382"/>
        <end position="399"/>
    </location>
</feature>
<feature type="region of interest" description="Disordered" evidence="1">
    <location>
        <begin position="379"/>
        <end position="409"/>
    </location>
</feature>
<dbReference type="EMBL" id="BDSP01000175">
    <property type="protein sequence ID" value="GAX21969.1"/>
    <property type="molecule type" value="Genomic_DNA"/>
</dbReference>
<sequence length="601" mass="68050">MSFVEATMKATTIKSKSLIPIGALAFLTAILWFNANQQSRPYFTAPRTLAFFPAAKICKCNRVFRKHCPPEVDEPNVIIEEFRQSVPAITLQVMPIKLFDVIAEDSPNGFVPGRMVIETGEQEIEANEYGAMHFTGYFEPEDGSPIEEGAIAKIYLSDGSSFTASIDQFDGYFQFDVTSVQPGRAPALITFPRTVPSGNSRALERNVKASFQRQLVDDGSWLKTPAPVWCNNRADCPADLSFTLTWNTPTSDLDLHVFEGEPSGDHVYYVQQSGEYGVLDWDDTEGYGPENYFATNAPPETSFVAAVHCFSEDEDVLPQSFELVARVGGEHLWTERGQIEQCALSNGNFWTDQGDWSAKYSITATDSGAVCRKCHHDDIDVQRQSPPSPSETSPKQTNQVRRKLETFDDSPPKCESCLDRYSGYFEWRSETEEWKLYRDLQAAKNSRSLDSDTVAFWYTTLMTPLATSAGTPLSFFRLRKYITDQRLERDQLQCAMYYIMETFCRARSLKKSTEFIAALRRVVTYQVYMELLVSPALNTMEKIELKLAEIFAEEFVEENFPEGFSLSSTEVIVNAYSKIFASYFLFTNLEINLIWSCDFSN</sequence>
<protein>
    <submittedName>
        <fullName evidence="3">Uncharacterized protein</fullName>
    </submittedName>
</protein>
<proteinExistence type="predicted"/>
<organism evidence="3 4">
    <name type="scientific">Fistulifera solaris</name>
    <name type="common">Oleaginous diatom</name>
    <dbReference type="NCBI Taxonomy" id="1519565"/>
    <lineage>
        <taxon>Eukaryota</taxon>
        <taxon>Sar</taxon>
        <taxon>Stramenopiles</taxon>
        <taxon>Ochrophyta</taxon>
        <taxon>Bacillariophyta</taxon>
        <taxon>Bacillariophyceae</taxon>
        <taxon>Bacillariophycidae</taxon>
        <taxon>Naviculales</taxon>
        <taxon>Naviculaceae</taxon>
        <taxon>Fistulifera</taxon>
    </lineage>
</organism>